<organism evidence="2 3">
    <name type="scientific">Albibacterium profundi</name>
    <dbReference type="NCBI Taxonomy" id="3134906"/>
    <lineage>
        <taxon>Bacteria</taxon>
        <taxon>Pseudomonadati</taxon>
        <taxon>Bacteroidota</taxon>
        <taxon>Sphingobacteriia</taxon>
        <taxon>Sphingobacteriales</taxon>
        <taxon>Sphingobacteriaceae</taxon>
        <taxon>Albibacterium</taxon>
    </lineage>
</organism>
<reference evidence="2 3" key="1">
    <citation type="submission" date="2024-04" db="EMBL/GenBank/DDBJ databases">
        <title>Albibacterium profundi sp. nov., isolated from sediment of the Challenger Deep of Mariana Trench.</title>
        <authorList>
            <person name="Wang Y."/>
        </authorList>
    </citation>
    <scope>NUCLEOTIDE SEQUENCE [LARGE SCALE GENOMIC DNA]</scope>
    <source>
        <strain evidence="2 3">RHL897</strain>
    </source>
</reference>
<keyword evidence="1" id="KW-0732">Signal</keyword>
<evidence type="ECO:0000313" key="3">
    <source>
        <dbReference type="Proteomes" id="UP001580928"/>
    </source>
</evidence>
<dbReference type="SUPFAM" id="SSF56925">
    <property type="entry name" value="OMPA-like"/>
    <property type="match status" value="1"/>
</dbReference>
<dbReference type="InterPro" id="IPR011250">
    <property type="entry name" value="OMP/PagP_B-barrel"/>
</dbReference>
<protein>
    <submittedName>
        <fullName evidence="2">Outer membrane beta-barrel protein</fullName>
    </submittedName>
</protein>
<dbReference type="RefSeq" id="WP_375556472.1">
    <property type="nucleotide sequence ID" value="NZ_JBBVGT010000002.1"/>
</dbReference>
<keyword evidence="3" id="KW-1185">Reference proteome</keyword>
<gene>
    <name evidence="2" type="ORF">WKR92_03625</name>
</gene>
<evidence type="ECO:0000256" key="1">
    <source>
        <dbReference type="SAM" id="SignalP"/>
    </source>
</evidence>
<accession>A0ABV5CBI7</accession>
<proteinExistence type="predicted"/>
<sequence length="185" mass="19810">MKNFVVILCILCMGVSTSSAQESTFVKPDRVINIGVGLGGNLYSGYGSDIKRIPAITLSYESCVKDQLFDEKSSLGVGAILGYSSAKYNDPMDDWSWKSSTFVVGARGALHYALVDKFDTYTGLMLGYNIVSTKYSGAVDAGGAASGLSWAWYLGGRYYFNQSTAAFAELGYGISVLNVGVAFKL</sequence>
<dbReference type="EMBL" id="JBBVGT010000002">
    <property type="protein sequence ID" value="MFB5944913.1"/>
    <property type="molecule type" value="Genomic_DNA"/>
</dbReference>
<evidence type="ECO:0000313" key="2">
    <source>
        <dbReference type="EMBL" id="MFB5944913.1"/>
    </source>
</evidence>
<feature type="signal peptide" evidence="1">
    <location>
        <begin position="1"/>
        <end position="20"/>
    </location>
</feature>
<dbReference type="Proteomes" id="UP001580928">
    <property type="component" value="Unassembled WGS sequence"/>
</dbReference>
<name>A0ABV5CBI7_9SPHI</name>
<comment type="caution">
    <text evidence="2">The sequence shown here is derived from an EMBL/GenBank/DDBJ whole genome shotgun (WGS) entry which is preliminary data.</text>
</comment>
<feature type="chain" id="PRO_5045533258" evidence="1">
    <location>
        <begin position="21"/>
        <end position="185"/>
    </location>
</feature>